<dbReference type="Pfam" id="PF00198">
    <property type="entry name" value="2-oxoacid_dh"/>
    <property type="match status" value="1"/>
</dbReference>
<dbReference type="AlphaFoldDB" id="E8N8X6"/>
<comment type="similarity">
    <text evidence="2 4">Belongs to the 2-oxoacid dehydrogenase family.</text>
</comment>
<reference key="2">
    <citation type="submission" date="2011-02" db="EMBL/GenBank/DDBJ databases">
        <title>Genome sequence of Microbacterium testaceum StLB037.</title>
        <authorList>
            <person name="Morohoshi T."/>
            <person name="Wang W.Z."/>
            <person name="Someya N."/>
            <person name="Ikeda T."/>
        </authorList>
    </citation>
    <scope>NUCLEOTIDE SEQUENCE</scope>
    <source>
        <strain>StLB037</strain>
    </source>
</reference>
<evidence type="ECO:0000259" key="6">
    <source>
        <dbReference type="PROSITE" id="PS50968"/>
    </source>
</evidence>
<evidence type="ECO:0000313" key="9">
    <source>
        <dbReference type="Proteomes" id="UP000008975"/>
    </source>
</evidence>
<dbReference type="STRING" id="979556.MTES_0221"/>
<dbReference type="CDD" id="cd06849">
    <property type="entry name" value="lipoyl_domain"/>
    <property type="match status" value="1"/>
</dbReference>
<dbReference type="Pfam" id="PF02817">
    <property type="entry name" value="E3_binding"/>
    <property type="match status" value="1"/>
</dbReference>
<dbReference type="InterPro" id="IPR036625">
    <property type="entry name" value="E3-bd_dom_sf"/>
</dbReference>
<dbReference type="InterPro" id="IPR001078">
    <property type="entry name" value="2-oxoacid_DH_actylTfrase"/>
</dbReference>
<dbReference type="InterPro" id="IPR000089">
    <property type="entry name" value="Biotin_lipoyl"/>
</dbReference>
<evidence type="ECO:0000256" key="2">
    <source>
        <dbReference type="ARBA" id="ARBA00007317"/>
    </source>
</evidence>
<gene>
    <name evidence="8" type="ordered locus">MTES_0221</name>
</gene>
<dbReference type="HOGENOM" id="CLU_016733_10_2_11"/>
<comment type="cofactor">
    <cofactor evidence="1 4">
        <name>(R)-lipoate</name>
        <dbReference type="ChEBI" id="CHEBI:83088"/>
    </cofactor>
</comment>
<dbReference type="Gene3D" id="2.40.50.100">
    <property type="match status" value="1"/>
</dbReference>
<evidence type="ECO:0000256" key="3">
    <source>
        <dbReference type="ARBA" id="ARBA00022823"/>
    </source>
</evidence>
<dbReference type="eggNOG" id="COG0508">
    <property type="taxonomic scope" value="Bacteria"/>
</dbReference>
<sequence length="396" mass="41083">MIDILMPRLSDTMTEGAIAVWRKKPGDPVAPGDVLLEIETDKALMEQEAYDAGTLVEILVPEGENVAIGTPIARLDDGKEPAPLASSERADLPAPAAPRAPEPDATPPAPPHGRATPLVRRLAKEQGIDLSSLTGSGPGGRIVRADLDAAAEAPASPVPSGEGAESPADITRIPFDGIRRAIATRLSDSAATIPVFHATAAADVTDLLALRTQLNAVGDTRISVNDLVVKAVALALRDHPGINAAYSPDDGGQTVIHHGIHVGVAVAAPSGLVVPVVRDADRSSISTIARRTRELADRAAARTLTVDEMNGGTFTVSNLGMFGVEHFTAIINPPQGAILAVGGITDELALVDEGVVARRRLRVTLTCDHRIIDGAAAGRFLAGLTAVLEAPLRVLT</sequence>
<proteinExistence type="inferred from homology"/>
<dbReference type="PROSITE" id="PS51826">
    <property type="entry name" value="PSBD"/>
    <property type="match status" value="1"/>
</dbReference>
<dbReference type="SUPFAM" id="SSF51230">
    <property type="entry name" value="Single hybrid motif"/>
    <property type="match status" value="1"/>
</dbReference>
<keyword evidence="4 8" id="KW-0012">Acyltransferase</keyword>
<dbReference type="Proteomes" id="UP000008975">
    <property type="component" value="Chromosome"/>
</dbReference>
<dbReference type="GO" id="GO:0006086">
    <property type="term" value="P:pyruvate decarboxylation to acetyl-CoA"/>
    <property type="evidence" value="ECO:0007669"/>
    <property type="project" value="InterPro"/>
</dbReference>
<dbReference type="KEGG" id="mts:MTES_0221"/>
<dbReference type="Pfam" id="PF00364">
    <property type="entry name" value="Biotin_lipoyl"/>
    <property type="match status" value="1"/>
</dbReference>
<evidence type="ECO:0000256" key="5">
    <source>
        <dbReference type="SAM" id="MobiDB-lite"/>
    </source>
</evidence>
<dbReference type="Gene3D" id="3.30.559.10">
    <property type="entry name" value="Chloramphenicol acetyltransferase-like domain"/>
    <property type="match status" value="1"/>
</dbReference>
<name>E8N8X6_MICTS</name>
<dbReference type="SUPFAM" id="SSF52777">
    <property type="entry name" value="CoA-dependent acyltransferases"/>
    <property type="match status" value="1"/>
</dbReference>
<reference evidence="8 9" key="1">
    <citation type="journal article" date="2011" name="J. Bacteriol.">
        <title>Genome sequence of Microbacterium testaceum StLB037, an N-acylhomoserine lactone-degrading bacterium isolated from potato leaves.</title>
        <authorList>
            <person name="Morohoshi T."/>
            <person name="Wang W.-Z."/>
            <person name="Someya N."/>
            <person name="Ikeda T."/>
        </authorList>
    </citation>
    <scope>NUCLEOTIDE SEQUENCE [LARGE SCALE GENOMIC DNA]</scope>
    <source>
        <strain evidence="8 9">StLB037</strain>
    </source>
</reference>
<dbReference type="SUPFAM" id="SSF47005">
    <property type="entry name" value="Peripheral subunit-binding domain of 2-oxo acid dehydrogenase complex"/>
    <property type="match status" value="1"/>
</dbReference>
<feature type="region of interest" description="Disordered" evidence="5">
    <location>
        <begin position="150"/>
        <end position="169"/>
    </location>
</feature>
<keyword evidence="3 4" id="KW-0450">Lipoyl</keyword>
<dbReference type="PANTHER" id="PTHR23151">
    <property type="entry name" value="DIHYDROLIPOAMIDE ACETYL/SUCCINYL-TRANSFERASE-RELATED"/>
    <property type="match status" value="1"/>
</dbReference>
<evidence type="ECO:0000259" key="7">
    <source>
        <dbReference type="PROSITE" id="PS51826"/>
    </source>
</evidence>
<dbReference type="GO" id="GO:0016746">
    <property type="term" value="F:acyltransferase activity"/>
    <property type="evidence" value="ECO:0007669"/>
    <property type="project" value="UniProtKB-KW"/>
</dbReference>
<dbReference type="EMBL" id="AP012052">
    <property type="protein sequence ID" value="BAJ73185.1"/>
    <property type="molecule type" value="Genomic_DNA"/>
</dbReference>
<dbReference type="RefSeq" id="WP_013583312.1">
    <property type="nucleotide sequence ID" value="NC_015125.1"/>
</dbReference>
<feature type="domain" description="Peripheral subunit-binding (PSBD)" evidence="7">
    <location>
        <begin position="114"/>
        <end position="151"/>
    </location>
</feature>
<organism evidence="8 9">
    <name type="scientific">Microbacterium testaceum (strain StLB037)</name>
    <dbReference type="NCBI Taxonomy" id="979556"/>
    <lineage>
        <taxon>Bacteria</taxon>
        <taxon>Bacillati</taxon>
        <taxon>Actinomycetota</taxon>
        <taxon>Actinomycetes</taxon>
        <taxon>Micrococcales</taxon>
        <taxon>Microbacteriaceae</taxon>
        <taxon>Microbacterium</taxon>
    </lineage>
</organism>
<keyword evidence="4" id="KW-0808">Transferase</keyword>
<dbReference type="EC" id="2.3.1.-" evidence="4"/>
<dbReference type="InterPro" id="IPR004167">
    <property type="entry name" value="PSBD"/>
</dbReference>
<dbReference type="InterPro" id="IPR023213">
    <property type="entry name" value="CAT-like_dom_sf"/>
</dbReference>
<keyword evidence="8" id="KW-0670">Pyruvate</keyword>
<feature type="region of interest" description="Disordered" evidence="5">
    <location>
        <begin position="73"/>
        <end position="115"/>
    </location>
</feature>
<dbReference type="InterPro" id="IPR045257">
    <property type="entry name" value="E2/Pdx1"/>
</dbReference>
<dbReference type="PROSITE" id="PS50968">
    <property type="entry name" value="BIOTINYL_LIPOYL"/>
    <property type="match status" value="1"/>
</dbReference>
<dbReference type="InterPro" id="IPR011053">
    <property type="entry name" value="Single_hybrid_motif"/>
</dbReference>
<evidence type="ECO:0000256" key="1">
    <source>
        <dbReference type="ARBA" id="ARBA00001938"/>
    </source>
</evidence>
<dbReference type="PANTHER" id="PTHR23151:SF90">
    <property type="entry name" value="DIHYDROLIPOYLLYSINE-RESIDUE ACETYLTRANSFERASE COMPONENT OF PYRUVATE DEHYDROGENASE COMPLEX, MITOCHONDRIAL-RELATED"/>
    <property type="match status" value="1"/>
</dbReference>
<accession>E8N8X6</accession>
<dbReference type="GO" id="GO:0045254">
    <property type="term" value="C:pyruvate dehydrogenase complex"/>
    <property type="evidence" value="ECO:0007669"/>
    <property type="project" value="InterPro"/>
</dbReference>
<protein>
    <recommendedName>
        <fullName evidence="4">Dihydrolipoamide acetyltransferase component of pyruvate dehydrogenase complex</fullName>
        <ecNumber evidence="4">2.3.1.-</ecNumber>
    </recommendedName>
</protein>
<evidence type="ECO:0000256" key="4">
    <source>
        <dbReference type="RuleBase" id="RU003423"/>
    </source>
</evidence>
<feature type="compositionally biased region" description="Pro residues" evidence="5">
    <location>
        <begin position="95"/>
        <end position="111"/>
    </location>
</feature>
<evidence type="ECO:0000313" key="8">
    <source>
        <dbReference type="EMBL" id="BAJ73185.1"/>
    </source>
</evidence>
<dbReference type="Gene3D" id="4.10.320.10">
    <property type="entry name" value="E3-binding domain"/>
    <property type="match status" value="1"/>
</dbReference>
<feature type="domain" description="Lipoyl-binding" evidence="6">
    <location>
        <begin position="1"/>
        <end position="76"/>
    </location>
</feature>